<reference evidence="1 2" key="1">
    <citation type="submission" date="2021-10" db="EMBL/GenBank/DDBJ databases">
        <title>Lutispora strain m25 sp. nov., a thermophilic, non-spore-forming bacterium isolated from a lab-scale methanogenic bioreactor digesting anaerobic sludge.</title>
        <authorList>
            <person name="El Houari A."/>
            <person name="Mcdonald J."/>
        </authorList>
    </citation>
    <scope>NUCLEOTIDE SEQUENCE [LARGE SCALE GENOMIC DNA]</scope>
    <source>
        <strain evidence="2">m25</strain>
    </source>
</reference>
<sequence length="314" mass="34616">MKHVISVSIGSSKRDHKVELDFKGEKIVVERVGTDGDIQKAIEIISSLDGKVDAFGMGGIDLYLRAGNKKYIIKDAIQIKNAAKITPMVDGSGLKSSLERNLPGYINDNIMPLKGKTAFILTAVDRYGMAEGFDEVGCSLILGDVMTALGFNIPIYSLKRLERIAGIIAPIACKLPFEMLYPTGKAQNKEENFAGKYDKYFEASDIIAGDFHYIRRYLPNDAKAKLIVTNTVTKEDVAWLRERNAGMLVTSTPNLSGRSFGTNVIEALAVAILKKNPDDIKDQDYLNVLEDIEFKPHVVYLNDTMAFKAQGVGK</sequence>
<accession>A0ABT1NH53</accession>
<comment type="caution">
    <text evidence="1">The sequence shown here is derived from an EMBL/GenBank/DDBJ whole genome shotgun (WGS) entry which is preliminary data.</text>
</comment>
<evidence type="ECO:0000313" key="1">
    <source>
        <dbReference type="EMBL" id="MCQ1530564.1"/>
    </source>
</evidence>
<proteinExistence type="predicted"/>
<evidence type="ECO:0000313" key="2">
    <source>
        <dbReference type="Proteomes" id="UP001651880"/>
    </source>
</evidence>
<organism evidence="1 2">
    <name type="scientific">Lutispora saccharofermentans</name>
    <dbReference type="NCBI Taxonomy" id="3024236"/>
    <lineage>
        <taxon>Bacteria</taxon>
        <taxon>Bacillati</taxon>
        <taxon>Bacillota</taxon>
        <taxon>Clostridia</taxon>
        <taxon>Lutisporales</taxon>
        <taxon>Lutisporaceae</taxon>
        <taxon>Lutispora</taxon>
    </lineage>
</organism>
<protein>
    <submittedName>
        <fullName evidence="1">Quinate 5-dehydrogenase</fullName>
    </submittedName>
</protein>
<dbReference type="EMBL" id="JAJEKE010000013">
    <property type="protein sequence ID" value="MCQ1530564.1"/>
    <property type="molecule type" value="Genomic_DNA"/>
</dbReference>
<dbReference type="Proteomes" id="UP001651880">
    <property type="component" value="Unassembled WGS sequence"/>
</dbReference>
<keyword evidence="2" id="KW-1185">Reference proteome</keyword>
<dbReference type="RefSeq" id="WP_255228088.1">
    <property type="nucleotide sequence ID" value="NZ_JAJEKE010000013.1"/>
</dbReference>
<name>A0ABT1NH53_9FIRM</name>
<gene>
    <name evidence="1" type="ORF">LJD61_13540</name>
</gene>